<dbReference type="EMBL" id="FMBM01000002">
    <property type="protein sequence ID" value="SCC80883.1"/>
    <property type="molecule type" value="Genomic_DNA"/>
</dbReference>
<dbReference type="OrthoDB" id="7888976at2"/>
<evidence type="ECO:0000313" key="1">
    <source>
        <dbReference type="EMBL" id="KPQ09428.1"/>
    </source>
</evidence>
<reference evidence="2 4" key="2">
    <citation type="submission" date="2016-08" db="EMBL/GenBank/DDBJ databases">
        <authorList>
            <person name="Varghese N."/>
            <person name="Submissions Spin"/>
        </authorList>
    </citation>
    <scope>NUCLEOTIDE SEQUENCE [LARGE SCALE GENOMIC DNA]</scope>
    <source>
        <strain evidence="2 4">HL-109</strain>
    </source>
</reference>
<evidence type="ECO:0000313" key="2">
    <source>
        <dbReference type="EMBL" id="SCC80883.1"/>
    </source>
</evidence>
<organism evidence="1 3">
    <name type="scientific">Saliniramus fredricksonii</name>
    <dbReference type="NCBI Taxonomy" id="1653334"/>
    <lineage>
        <taxon>Bacteria</taxon>
        <taxon>Pseudomonadati</taxon>
        <taxon>Pseudomonadota</taxon>
        <taxon>Alphaproteobacteria</taxon>
        <taxon>Hyphomicrobiales</taxon>
        <taxon>Salinarimonadaceae</taxon>
        <taxon>Saliniramus</taxon>
    </lineage>
</organism>
<comment type="caution">
    <text evidence="1">The sequence shown here is derived from an EMBL/GenBank/DDBJ whole genome shotgun (WGS) entry which is preliminary data.</text>
</comment>
<keyword evidence="4" id="KW-1185">Reference proteome</keyword>
<evidence type="ECO:0000313" key="3">
    <source>
        <dbReference type="Proteomes" id="UP000050497"/>
    </source>
</evidence>
<dbReference type="InterPro" id="IPR019285">
    <property type="entry name" value="DUF2336"/>
</dbReference>
<name>A0A0P7XYC2_9HYPH</name>
<dbReference type="RefSeq" id="WP_074444692.1">
    <property type="nucleotide sequence ID" value="NZ_FMBM01000002.1"/>
</dbReference>
<reference evidence="1 3" key="1">
    <citation type="submission" date="2015-09" db="EMBL/GenBank/DDBJ databases">
        <title>Identification and resolution of microdiversity through metagenomic sequencing of parallel consortia.</title>
        <authorList>
            <person name="Nelson W.C."/>
            <person name="Romine M.F."/>
            <person name="Lindemann S.R."/>
        </authorList>
    </citation>
    <scope>NUCLEOTIDE SEQUENCE [LARGE SCALE GENOMIC DNA]</scope>
    <source>
        <strain evidence="1">HL-109</strain>
    </source>
</reference>
<evidence type="ECO:0000313" key="4">
    <source>
        <dbReference type="Proteomes" id="UP000182800"/>
    </source>
</evidence>
<dbReference type="Proteomes" id="UP000050497">
    <property type="component" value="Unassembled WGS sequence"/>
</dbReference>
<evidence type="ECO:0008006" key="5">
    <source>
        <dbReference type="Google" id="ProtNLM"/>
    </source>
</evidence>
<accession>A0A0P7XYC2</accession>
<dbReference type="EMBL" id="LJSX01000028">
    <property type="protein sequence ID" value="KPQ09428.1"/>
    <property type="molecule type" value="Genomic_DNA"/>
</dbReference>
<dbReference type="Proteomes" id="UP000182800">
    <property type="component" value="Unassembled WGS sequence"/>
</dbReference>
<dbReference type="Pfam" id="PF10098">
    <property type="entry name" value="DUF2336"/>
    <property type="match status" value="1"/>
</dbReference>
<proteinExistence type="predicted"/>
<protein>
    <recommendedName>
        <fullName evidence="5">DUF2336 domain-containing protein</fullName>
    </recommendedName>
</protein>
<gene>
    <name evidence="2" type="ORF">GA0071312_1811</name>
    <name evidence="1" type="ORF">HLUCCO17_15105</name>
</gene>
<sequence>MLERLSEMSADTSSEGRRTLLNAVTDLFLVDEDASAAATEHYSDIARRSLDAMGSDDRAAYAERVAAEPQLPNPIAKRLATDDEASVAQLVLRLSPVLSDDDLAAIAVSHSQAHLAAIAERASLSETVTDVLVERGDRKVLRTVSGNEGATFSDRGLDTLISRSDGDTQVARNLAERSDGLPATQARRVLQIAAQMSLTHTPEVETEVIDASKNKQFARKARERRLEVRLLIADLKEGKREIDDVVSLLCKDDRAFDLAQVVSTFSDIPNTQALRALLQKEASGIAVACKAMGLSKDGFKDVLAIRASRLGIPAKQIEQDLANYDGLTAELSERAMRFLKVRGKVS</sequence>
<dbReference type="STRING" id="1653334.GA0071312_1811"/>
<dbReference type="AlphaFoldDB" id="A0A0P7XYC2"/>